<dbReference type="SUPFAM" id="SSF56436">
    <property type="entry name" value="C-type lectin-like"/>
    <property type="match status" value="2"/>
</dbReference>
<feature type="signal peptide" evidence="1">
    <location>
        <begin position="1"/>
        <end position="19"/>
    </location>
</feature>
<dbReference type="InterPro" id="IPR016187">
    <property type="entry name" value="CTDL_fold"/>
</dbReference>
<dbReference type="SMART" id="SM00034">
    <property type="entry name" value="CLECT"/>
    <property type="match status" value="2"/>
</dbReference>
<organism evidence="4 5">
    <name type="scientific">Heligmosomoides polygyrus</name>
    <name type="common">Parasitic roundworm</name>
    <dbReference type="NCBI Taxonomy" id="6339"/>
    <lineage>
        <taxon>Eukaryota</taxon>
        <taxon>Metazoa</taxon>
        <taxon>Ecdysozoa</taxon>
        <taxon>Nematoda</taxon>
        <taxon>Chromadorea</taxon>
        <taxon>Rhabditida</taxon>
        <taxon>Rhabditina</taxon>
        <taxon>Rhabditomorpha</taxon>
        <taxon>Strongyloidea</taxon>
        <taxon>Heligmosomidae</taxon>
        <taxon>Heligmosomoides</taxon>
    </lineage>
</organism>
<accession>A0A183F2X9</accession>
<dbReference type="WBParaSite" id="HPBE_0000051601-mRNA-1">
    <property type="protein sequence ID" value="HPBE_0000051601-mRNA-1"/>
    <property type="gene ID" value="HPBE_0000051601"/>
</dbReference>
<accession>A0A3P7TFT6</accession>
<dbReference type="InterPro" id="IPR016186">
    <property type="entry name" value="C-type_lectin-like/link_sf"/>
</dbReference>
<feature type="chain" id="PRO_5044551214" evidence="1">
    <location>
        <begin position="20"/>
        <end position="329"/>
    </location>
</feature>
<feature type="domain" description="C-type lectin" evidence="2">
    <location>
        <begin position="190"/>
        <end position="314"/>
    </location>
</feature>
<evidence type="ECO:0000256" key="1">
    <source>
        <dbReference type="SAM" id="SignalP"/>
    </source>
</evidence>
<evidence type="ECO:0000259" key="2">
    <source>
        <dbReference type="PROSITE" id="PS50041"/>
    </source>
</evidence>
<dbReference type="EMBL" id="UZAH01000373">
    <property type="protein sequence ID" value="VDO18899.1"/>
    <property type="molecule type" value="Genomic_DNA"/>
</dbReference>
<dbReference type="InterPro" id="IPR001304">
    <property type="entry name" value="C-type_lectin-like"/>
</dbReference>
<dbReference type="Gene3D" id="3.10.100.10">
    <property type="entry name" value="Mannose-Binding Protein A, subunit A"/>
    <property type="match status" value="2"/>
</dbReference>
<evidence type="ECO:0000313" key="5">
    <source>
        <dbReference type="WBParaSite" id="HPBE_0000051601-mRNA-1"/>
    </source>
</evidence>
<keyword evidence="1" id="KW-0732">Signal</keyword>
<evidence type="ECO:0000313" key="3">
    <source>
        <dbReference type="EMBL" id="VDO18899.1"/>
    </source>
</evidence>
<sequence length="329" mass="36075">MSLAAMISLLFALLPFALAECPVGTTYHPEFNRCYLFVSEPQPFGLAEDICVTNKGHVVSVTNGFENAMLAGKIQEHEDIMKSAVAQNIRSPFFVGMNKLQGNWSNSDGSSSTYTNWAAGQPTVSATCAVSSAPDGVWTSVACSNPSPFVCSIAEDAHPDVSCPTCAAPTCPTPARGPGYCQSDWAYFAKTDSCYRRFLWANFDNAEEVCVSNGGHLTSIHSLEENTFINEIAESGNDYGDGSDLTWIGLTQANYPTIKDWTWTDGTAFDYMNWGPSQPDDYKGVEHCGQLHSDYMGKDPSKDSSYRHWNDIQCTTNMRAYVCKKFALH</sequence>
<feature type="domain" description="C-type lectin" evidence="2">
    <location>
        <begin position="32"/>
        <end position="152"/>
    </location>
</feature>
<dbReference type="PROSITE" id="PS50041">
    <property type="entry name" value="C_TYPE_LECTIN_2"/>
    <property type="match status" value="2"/>
</dbReference>
<keyword evidence="4" id="KW-1185">Reference proteome</keyword>
<reference evidence="3 4" key="1">
    <citation type="submission" date="2018-11" db="EMBL/GenBank/DDBJ databases">
        <authorList>
            <consortium name="Pathogen Informatics"/>
        </authorList>
    </citation>
    <scope>NUCLEOTIDE SEQUENCE [LARGE SCALE GENOMIC DNA]</scope>
</reference>
<dbReference type="PANTHER" id="PTHR22803">
    <property type="entry name" value="MANNOSE, PHOSPHOLIPASE, LECTIN RECEPTOR RELATED"/>
    <property type="match status" value="1"/>
</dbReference>
<gene>
    <name evidence="3" type="ORF">HPBE_LOCUS517</name>
</gene>
<evidence type="ECO:0000313" key="4">
    <source>
        <dbReference type="Proteomes" id="UP000050761"/>
    </source>
</evidence>
<dbReference type="CDD" id="cd00037">
    <property type="entry name" value="CLECT"/>
    <property type="match status" value="1"/>
</dbReference>
<dbReference type="OrthoDB" id="5833759at2759"/>
<proteinExistence type="predicted"/>
<dbReference type="Proteomes" id="UP000050761">
    <property type="component" value="Unassembled WGS sequence"/>
</dbReference>
<reference evidence="5" key="2">
    <citation type="submission" date="2019-09" db="UniProtKB">
        <authorList>
            <consortium name="WormBaseParasite"/>
        </authorList>
    </citation>
    <scope>IDENTIFICATION</scope>
</reference>
<protein>
    <submittedName>
        <fullName evidence="5">Lectin C-type domain protein</fullName>
    </submittedName>
</protein>
<dbReference type="Pfam" id="PF00059">
    <property type="entry name" value="Lectin_C"/>
    <property type="match status" value="2"/>
</dbReference>
<dbReference type="InterPro" id="IPR050111">
    <property type="entry name" value="C-type_lectin/snaclec_domain"/>
</dbReference>
<dbReference type="AlphaFoldDB" id="A0A183F2X9"/>
<name>A0A183F2X9_HELPZ</name>